<evidence type="ECO:0000313" key="3">
    <source>
        <dbReference type="EMBL" id="UWN57820.1"/>
    </source>
</evidence>
<keyword evidence="4" id="KW-1185">Reference proteome</keyword>
<dbReference type="EMBL" id="CP102294">
    <property type="protein sequence ID" value="UWN57820.1"/>
    <property type="molecule type" value="Genomic_DNA"/>
</dbReference>
<feature type="chain" id="PRO_5046643583" evidence="2">
    <location>
        <begin position="20"/>
        <end position="311"/>
    </location>
</feature>
<evidence type="ECO:0000313" key="4">
    <source>
        <dbReference type="Proteomes" id="UP001059295"/>
    </source>
</evidence>
<accession>A0ABY5V0S6</accession>
<dbReference type="GeneID" id="82890729"/>
<evidence type="ECO:0000256" key="1">
    <source>
        <dbReference type="SAM" id="MobiDB-lite"/>
    </source>
</evidence>
<keyword evidence="2" id="KW-0732">Signal</keyword>
<dbReference type="Proteomes" id="UP001059295">
    <property type="component" value="Chromosome"/>
</dbReference>
<feature type="signal peptide" evidence="2">
    <location>
        <begin position="1"/>
        <end position="19"/>
    </location>
</feature>
<dbReference type="RefSeq" id="WP_019244746.1">
    <property type="nucleotide sequence ID" value="NZ_CAPH01000003.1"/>
</dbReference>
<protein>
    <submittedName>
        <fullName evidence="3">Uncharacterized protein</fullName>
    </submittedName>
</protein>
<feature type="compositionally biased region" description="Basic and acidic residues" evidence="1">
    <location>
        <begin position="269"/>
        <end position="279"/>
    </location>
</feature>
<evidence type="ECO:0000256" key="2">
    <source>
        <dbReference type="SAM" id="SignalP"/>
    </source>
</evidence>
<proteinExistence type="predicted"/>
<feature type="compositionally biased region" description="Basic and acidic residues" evidence="1">
    <location>
        <begin position="302"/>
        <end position="311"/>
    </location>
</feature>
<organism evidence="3 4">
    <name type="scientific">Alistipes ihumii AP11</name>
    <dbReference type="NCBI Taxonomy" id="1211813"/>
    <lineage>
        <taxon>Bacteria</taxon>
        <taxon>Pseudomonadati</taxon>
        <taxon>Bacteroidota</taxon>
        <taxon>Bacteroidia</taxon>
        <taxon>Bacteroidales</taxon>
        <taxon>Rikenellaceae</taxon>
        <taxon>Alistipes</taxon>
    </lineage>
</organism>
<name>A0ABY5V0S6_9BACT</name>
<sequence>MKKWLILLVCLSSGAYAPAAPDGPFEDDYYAEYMDGDYDDLYKYGFRMNNYASVYSDRFVVSLAREYGMPRADLRYYLRKGYSPSDLLFGLELSRRAGRSLRRIMELYYGSPDRNWTVVSIRLGLGPGSPAFGLILDRFRSQCRFWEDYYVRRNPHRHPPLYKHSWSYFRPHAPHGRPARPHLGPFHPGPVRMPRGEQASPPVPGKVRRDNGRKPRTPDYRRGGTVSPEKRRPIAEPARGTRPLSPPRPSRAADDPSVSRPGPRGARPAADRSKRDGYRRGGSSGARHVPASEAKGSAAETNKPDRRSYRR</sequence>
<feature type="region of interest" description="Disordered" evidence="1">
    <location>
        <begin position="177"/>
        <end position="311"/>
    </location>
</feature>
<feature type="compositionally biased region" description="Basic and acidic residues" evidence="1">
    <location>
        <begin position="207"/>
        <end position="234"/>
    </location>
</feature>
<gene>
    <name evidence="3" type="ORF">NQ491_03305</name>
</gene>
<reference evidence="3" key="1">
    <citation type="journal article" date="2022" name="Cell">
        <title>Design, construction, and in vivo augmentation of a complex gut microbiome.</title>
        <authorList>
            <person name="Cheng A.G."/>
            <person name="Ho P.Y."/>
            <person name="Aranda-Diaz A."/>
            <person name="Jain S."/>
            <person name="Yu F.B."/>
            <person name="Meng X."/>
            <person name="Wang M."/>
            <person name="Iakiviak M."/>
            <person name="Nagashima K."/>
            <person name="Zhao A."/>
            <person name="Murugkar P."/>
            <person name="Patil A."/>
            <person name="Atabakhsh K."/>
            <person name="Weakley A."/>
            <person name="Yan J."/>
            <person name="Brumbaugh A.R."/>
            <person name="Higginbottom S."/>
            <person name="Dimas A."/>
            <person name="Shiver A.L."/>
            <person name="Deutschbauer A."/>
            <person name="Neff N."/>
            <person name="Sonnenburg J.L."/>
            <person name="Huang K.C."/>
            <person name="Fischbach M.A."/>
        </authorList>
    </citation>
    <scope>NUCLEOTIDE SEQUENCE</scope>
    <source>
        <strain evidence="3">AP11</strain>
    </source>
</reference>